<dbReference type="Pfam" id="PF13567">
    <property type="entry name" value="DUF4131"/>
    <property type="match status" value="1"/>
</dbReference>
<evidence type="ECO:0000256" key="3">
    <source>
        <dbReference type="ARBA" id="ARBA00022692"/>
    </source>
</evidence>
<evidence type="ECO:0000256" key="6">
    <source>
        <dbReference type="SAM" id="Phobius"/>
    </source>
</evidence>
<feature type="transmembrane region" description="Helical" evidence="6">
    <location>
        <begin position="341"/>
        <end position="360"/>
    </location>
</feature>
<feature type="transmembrane region" description="Helical" evidence="6">
    <location>
        <begin position="12"/>
        <end position="30"/>
    </location>
</feature>
<dbReference type="PANTHER" id="PTHR30619">
    <property type="entry name" value="DNA INTERNALIZATION/COMPETENCE PROTEIN COMEC/REC2"/>
    <property type="match status" value="1"/>
</dbReference>
<dbReference type="Proteomes" id="UP000184368">
    <property type="component" value="Unassembled WGS sequence"/>
</dbReference>
<feature type="transmembrane region" description="Helical" evidence="6">
    <location>
        <begin position="398"/>
        <end position="417"/>
    </location>
</feature>
<evidence type="ECO:0000313" key="10">
    <source>
        <dbReference type="Proteomes" id="UP000184368"/>
    </source>
</evidence>
<dbReference type="NCBIfam" id="TIGR00360">
    <property type="entry name" value="ComEC_N-term"/>
    <property type="match status" value="1"/>
</dbReference>
<dbReference type="PANTHER" id="PTHR30619:SF1">
    <property type="entry name" value="RECOMBINATION PROTEIN 2"/>
    <property type="match status" value="1"/>
</dbReference>
<feature type="transmembrane region" description="Helical" evidence="6">
    <location>
        <begin position="263"/>
        <end position="286"/>
    </location>
</feature>
<dbReference type="OrthoDB" id="9761531at2"/>
<dbReference type="InterPro" id="IPR052159">
    <property type="entry name" value="Competence_DNA_uptake"/>
</dbReference>
<sequence>MSQTKTFWWTPAPFLRLLPALALGIAAGWYAGTAGWIWVLAGFIFLIPVVLYPFLPLRLQYPLKVVPGCSIIGMLVCLGALLVQQHDVRNKAAWFGKAYQEEPSFVVLLAEPLVAKANSWKAIGQVQQLEKDKSYAAVQGSIILYFKKALDTTGLRYGSRILLRKPLQPIQNSGNPGAFDYQRYCLFQGITHQVFLAGNDFRLLPGNEGAAFTRILIQSRQAIVGILRRYISGPLEQGLAEALLIGYKDDLDKGLVQAYANTGVVHVIAISGLHLGLIYGLLLLLLKPLRRRLPLLHCLLVVCGLWAFSLLAGAQPSVLRSAVMFSCLALGELLSRRAAVLNTLALSAFGLLCYNPFWLWDLGFQLSYAAVFSIVVFYKPLYQAIYFPNRAINHVWQLAALTLTAQVFTLPISLYHFHQFPLLFLLTNLVAVPLSSLILLGEIALCALAWWPALAISLGKGLHQLITWMNSYVLRLDGLSIAVWDGFALTDMQLVLLFVLLAFAGYWVLHQNRAAAFGALWATLLFSLIQAWEIRTARSQQSLLVYHTPRLPAADFISGQTAFFRGDPQLLQEGFARNFHLKPARTLLRIKQEQVLEAKAIEAGGHKVLFWQQKGALPLLPEVLVVSGRTPPPRFFTPPDKRVQVVLDASVSRYRRQQWHRFCDSLRWPIHDVQEQGAFVMQW</sequence>
<dbReference type="AlphaFoldDB" id="A0A1M5D102"/>
<evidence type="ECO:0000313" key="9">
    <source>
        <dbReference type="EMBL" id="SHF60689.1"/>
    </source>
</evidence>
<keyword evidence="4 6" id="KW-1133">Transmembrane helix</keyword>
<keyword evidence="10" id="KW-1185">Reference proteome</keyword>
<proteinExistence type="predicted"/>
<feature type="transmembrane region" description="Helical" evidence="6">
    <location>
        <begin position="366"/>
        <end position="386"/>
    </location>
</feature>
<organism evidence="9 10">
    <name type="scientific">Cnuella takakiae</name>
    <dbReference type="NCBI Taxonomy" id="1302690"/>
    <lineage>
        <taxon>Bacteria</taxon>
        <taxon>Pseudomonadati</taxon>
        <taxon>Bacteroidota</taxon>
        <taxon>Chitinophagia</taxon>
        <taxon>Chitinophagales</taxon>
        <taxon>Chitinophagaceae</taxon>
        <taxon>Cnuella</taxon>
    </lineage>
</organism>
<evidence type="ECO:0000256" key="4">
    <source>
        <dbReference type="ARBA" id="ARBA00022989"/>
    </source>
</evidence>
<dbReference type="RefSeq" id="WP_073044121.1">
    <property type="nucleotide sequence ID" value="NZ_FQUO01000010.1"/>
</dbReference>
<keyword evidence="3 6" id="KW-0812">Transmembrane</keyword>
<reference evidence="9 10" key="1">
    <citation type="submission" date="2016-11" db="EMBL/GenBank/DDBJ databases">
        <authorList>
            <person name="Jaros S."/>
            <person name="Januszkiewicz K."/>
            <person name="Wedrychowicz H."/>
        </authorList>
    </citation>
    <scope>NUCLEOTIDE SEQUENCE [LARGE SCALE GENOMIC DNA]</scope>
    <source>
        <strain evidence="9 10">DSM 26897</strain>
    </source>
</reference>
<feature type="transmembrane region" description="Helical" evidence="6">
    <location>
        <begin position="514"/>
        <end position="532"/>
    </location>
</feature>
<evidence type="ECO:0000256" key="5">
    <source>
        <dbReference type="ARBA" id="ARBA00023136"/>
    </source>
</evidence>
<dbReference type="InterPro" id="IPR025405">
    <property type="entry name" value="DUF4131"/>
</dbReference>
<feature type="transmembrane region" description="Helical" evidence="6">
    <location>
        <begin position="36"/>
        <end position="55"/>
    </location>
</feature>
<dbReference type="STRING" id="1302690.BUE76_21310"/>
<accession>A0A1M5D102</accession>
<dbReference type="InterPro" id="IPR004477">
    <property type="entry name" value="ComEC_N"/>
</dbReference>
<keyword evidence="2" id="KW-1003">Cell membrane</keyword>
<comment type="subcellular location">
    <subcellularLocation>
        <location evidence="1">Cell membrane</location>
        <topology evidence="1">Multi-pass membrane protein</topology>
    </subcellularLocation>
</comment>
<protein>
    <submittedName>
        <fullName evidence="9">Competence protein ComEC</fullName>
    </submittedName>
</protein>
<feature type="transmembrane region" description="Helical" evidence="6">
    <location>
        <begin position="62"/>
        <end position="83"/>
    </location>
</feature>
<feature type="domain" description="DUF4131" evidence="8">
    <location>
        <begin position="35"/>
        <end position="200"/>
    </location>
</feature>
<gene>
    <name evidence="9" type="ORF">SAMN05444008_11032</name>
</gene>
<name>A0A1M5D102_9BACT</name>
<evidence type="ECO:0000259" key="8">
    <source>
        <dbReference type="Pfam" id="PF13567"/>
    </source>
</evidence>
<dbReference type="GO" id="GO:0005886">
    <property type="term" value="C:plasma membrane"/>
    <property type="evidence" value="ECO:0007669"/>
    <property type="project" value="UniProtKB-SubCell"/>
</dbReference>
<evidence type="ECO:0000259" key="7">
    <source>
        <dbReference type="Pfam" id="PF03772"/>
    </source>
</evidence>
<feature type="transmembrane region" description="Helical" evidence="6">
    <location>
        <begin position="293"/>
        <end position="312"/>
    </location>
</feature>
<feature type="transmembrane region" description="Helical" evidence="6">
    <location>
        <begin position="479"/>
        <end position="508"/>
    </location>
</feature>
<dbReference type="Pfam" id="PF03772">
    <property type="entry name" value="Competence"/>
    <property type="match status" value="1"/>
</dbReference>
<dbReference type="EMBL" id="FQUO01000010">
    <property type="protein sequence ID" value="SHF60689.1"/>
    <property type="molecule type" value="Genomic_DNA"/>
</dbReference>
<keyword evidence="5 6" id="KW-0472">Membrane</keyword>
<evidence type="ECO:0000256" key="2">
    <source>
        <dbReference type="ARBA" id="ARBA00022475"/>
    </source>
</evidence>
<feature type="transmembrane region" description="Helical" evidence="6">
    <location>
        <begin position="437"/>
        <end position="458"/>
    </location>
</feature>
<evidence type="ECO:0000256" key="1">
    <source>
        <dbReference type="ARBA" id="ARBA00004651"/>
    </source>
</evidence>
<feature type="domain" description="ComEC/Rec2-related protein" evidence="7">
    <location>
        <begin position="243"/>
        <end position="508"/>
    </location>
</feature>